<dbReference type="PATRIC" id="fig|167964.4.peg.1169"/>
<dbReference type="SUPFAM" id="SSF51556">
    <property type="entry name" value="Metallo-dependent hydrolases"/>
    <property type="match status" value="1"/>
</dbReference>
<evidence type="ECO:0000256" key="1">
    <source>
        <dbReference type="ARBA" id="ARBA00022801"/>
    </source>
</evidence>
<dbReference type="Pfam" id="PF01979">
    <property type="entry name" value="Amidohydro_1"/>
    <property type="match status" value="1"/>
</dbReference>
<dbReference type="Gene3D" id="2.30.40.10">
    <property type="entry name" value="Urease, subunit C, domain 1"/>
    <property type="match status" value="1"/>
</dbReference>
<dbReference type="AlphaFoldDB" id="A0A101FXB2"/>
<dbReference type="InterPro" id="IPR032466">
    <property type="entry name" value="Metal_Hydrolase"/>
</dbReference>
<dbReference type="InterPro" id="IPR023577">
    <property type="entry name" value="CYTH_domain"/>
</dbReference>
<feature type="domain" description="CYTH" evidence="2">
    <location>
        <begin position="297"/>
        <end position="488"/>
    </location>
</feature>
<evidence type="ECO:0000259" key="2">
    <source>
        <dbReference type="PROSITE" id="PS51707"/>
    </source>
</evidence>
<dbReference type="Proteomes" id="UP000064249">
    <property type="component" value="Unassembled WGS sequence"/>
</dbReference>
<reference evidence="3 4" key="1">
    <citation type="journal article" date="2015" name="MBio">
        <title>Genome-Resolved Metagenomic Analysis Reveals Roles for Candidate Phyla and Other Microbial Community Members in Biogeochemical Transformations in Oil Reservoirs.</title>
        <authorList>
            <person name="Hu P."/>
            <person name="Tom L."/>
            <person name="Singh A."/>
            <person name="Thomas B.C."/>
            <person name="Baker B.J."/>
            <person name="Piceno Y.M."/>
            <person name="Andersen G.L."/>
            <person name="Banfield J.F."/>
        </authorList>
    </citation>
    <scope>NUCLEOTIDE SEQUENCE [LARGE SCALE GENOMIC DNA]</scope>
    <source>
        <strain evidence="3">46_16</strain>
    </source>
</reference>
<dbReference type="InterPro" id="IPR006680">
    <property type="entry name" value="Amidohydro-rel"/>
</dbReference>
<feature type="non-terminal residue" evidence="3">
    <location>
        <position position="1"/>
    </location>
</feature>
<evidence type="ECO:0000313" key="4">
    <source>
        <dbReference type="Proteomes" id="UP000064249"/>
    </source>
</evidence>
<gene>
    <name evidence="3" type="ORF">XD73_1151</name>
</gene>
<proteinExistence type="predicted"/>
<dbReference type="InterPro" id="IPR050287">
    <property type="entry name" value="MTA/SAH_deaminase"/>
</dbReference>
<evidence type="ECO:0000313" key="3">
    <source>
        <dbReference type="EMBL" id="KUK45977.1"/>
    </source>
</evidence>
<dbReference type="InterPro" id="IPR011059">
    <property type="entry name" value="Metal-dep_hydrolase_composite"/>
</dbReference>
<dbReference type="SUPFAM" id="SSF51338">
    <property type="entry name" value="Composite domain of metallo-dependent hydrolases"/>
    <property type="match status" value="1"/>
</dbReference>
<name>A0A101FXB2_9CHLR</name>
<dbReference type="EMBL" id="LGFU01000100">
    <property type="protein sequence ID" value="KUK45977.1"/>
    <property type="molecule type" value="Genomic_DNA"/>
</dbReference>
<comment type="caution">
    <text evidence="3">The sequence shown here is derived from an EMBL/GenBank/DDBJ whole genome shotgun (WGS) entry which is preliminary data.</text>
</comment>
<dbReference type="GO" id="GO:0016810">
    <property type="term" value="F:hydrolase activity, acting on carbon-nitrogen (but not peptide) bonds"/>
    <property type="evidence" value="ECO:0007669"/>
    <property type="project" value="InterPro"/>
</dbReference>
<sequence>DAEEFIKTWKDHPLIVPSIAPHAPYTCTDEIYRASTELAVKYDVPLHTHISETAGEVEDIREEFGMPVVPYVRKRGIFNAKVIAAHCVHIDEGEMRELKKHKAGVAHNPSSNLKLASGFANVTRMLELGVNVGIGTDGPASNNDLDMVEEMRLASMIAKASSGDPTALPARQTLAMATSMGAKAVHMDHITGSLVPGKRADMILIDINKLHNSPKFERDQEGLYAQVIYASKSTDISDMMVNGKWLMRDHVLLTLDEAQLMNDAQEYAKEIDAFLIEREQSVLSKLVAIGGAMQEESFEVQAKVRIPDPDKIIKALDQDGVDIIYTRHYHEYDTYFSFDKKKQGLLRYREDEFIGRKGEITNVRGRLTLVGVTREASFERDVMLSRSRYYAPAIHSLRFYREYFEPVSEIDIEKDRKRFKIQYKGVDFYINIDTLINPDLGHFLEVKSRTWSREDAELKSSLIAELIEFLGASSDMAETHDYIEIVKKYLKNK</sequence>
<dbReference type="InterPro" id="IPR033469">
    <property type="entry name" value="CYTH-like_dom_sf"/>
</dbReference>
<dbReference type="Gene3D" id="2.40.320.10">
    <property type="entry name" value="Hypothetical Protein Pfu-838710-001"/>
    <property type="match status" value="1"/>
</dbReference>
<organism evidence="3 4">
    <name type="scientific">Anaerolinea thermophila</name>
    <dbReference type="NCBI Taxonomy" id="167964"/>
    <lineage>
        <taxon>Bacteria</taxon>
        <taxon>Bacillati</taxon>
        <taxon>Chloroflexota</taxon>
        <taxon>Anaerolineae</taxon>
        <taxon>Anaerolineales</taxon>
        <taxon>Anaerolineaceae</taxon>
        <taxon>Anaerolinea</taxon>
    </lineage>
</organism>
<keyword evidence="1" id="KW-0378">Hydrolase</keyword>
<dbReference type="PROSITE" id="PS51707">
    <property type="entry name" value="CYTH"/>
    <property type="match status" value="1"/>
</dbReference>
<dbReference type="PANTHER" id="PTHR43794">
    <property type="entry name" value="AMINOHYDROLASE SSNA-RELATED"/>
    <property type="match status" value="1"/>
</dbReference>
<dbReference type="SUPFAM" id="SSF55154">
    <property type="entry name" value="CYTH-like phosphatases"/>
    <property type="match status" value="1"/>
</dbReference>
<dbReference type="Gene3D" id="3.20.20.140">
    <property type="entry name" value="Metal-dependent hydrolases"/>
    <property type="match status" value="1"/>
</dbReference>
<protein>
    <submittedName>
        <fullName evidence="3">5-methylthioadenosine/S-adenosylhomocysteine deaminase</fullName>
    </submittedName>
</protein>
<dbReference type="PANTHER" id="PTHR43794:SF11">
    <property type="entry name" value="AMIDOHYDROLASE-RELATED DOMAIN-CONTAINING PROTEIN"/>
    <property type="match status" value="1"/>
</dbReference>
<accession>A0A101FXB2</accession>